<gene>
    <name evidence="4" type="ORF">SOIL9_57640</name>
</gene>
<evidence type="ECO:0000259" key="3">
    <source>
        <dbReference type="Pfam" id="PF07587"/>
    </source>
</evidence>
<dbReference type="Pfam" id="PF07583">
    <property type="entry name" value="PSCyt2"/>
    <property type="match status" value="1"/>
</dbReference>
<evidence type="ECO:0000313" key="4">
    <source>
        <dbReference type="EMBL" id="VTR91950.1"/>
    </source>
</evidence>
<feature type="chain" id="PRO_5026758004" description="DUF1549 domain-containing protein" evidence="1">
    <location>
        <begin position="22"/>
        <end position="571"/>
    </location>
</feature>
<dbReference type="Proteomes" id="UP000464178">
    <property type="component" value="Chromosome"/>
</dbReference>
<protein>
    <recommendedName>
        <fullName evidence="6">DUF1549 domain-containing protein</fullName>
    </recommendedName>
</protein>
<dbReference type="AlphaFoldDB" id="A0A6P2CXM9"/>
<dbReference type="RefSeq" id="WP_162666882.1">
    <property type="nucleotide sequence ID" value="NZ_LR593886.1"/>
</dbReference>
<evidence type="ECO:0000259" key="2">
    <source>
        <dbReference type="Pfam" id="PF07583"/>
    </source>
</evidence>
<dbReference type="EMBL" id="LR593886">
    <property type="protein sequence ID" value="VTR91950.1"/>
    <property type="molecule type" value="Genomic_DNA"/>
</dbReference>
<dbReference type="InterPro" id="IPR011444">
    <property type="entry name" value="DUF1549"/>
</dbReference>
<evidence type="ECO:0008006" key="6">
    <source>
        <dbReference type="Google" id="ProtNLM"/>
    </source>
</evidence>
<dbReference type="InterPro" id="IPR022655">
    <property type="entry name" value="DUF1553"/>
</dbReference>
<dbReference type="PANTHER" id="PTHR35889">
    <property type="entry name" value="CYCLOINULO-OLIGOSACCHARIDE FRUCTANOTRANSFERASE-RELATED"/>
    <property type="match status" value="1"/>
</dbReference>
<sequence length="571" mass="63025">MRLRLLLLAAVCVLVPVATNAADRAPAPRTVESAPIPAPRAVEPVHIPAPRALVASSLLPIEQVIDQFVDAAITEAGIATAEQADDATMIRRLTLDLVGRIPTTCEVEAYVKSTDPDKRAKLVDRLIASPGFVRHQAALFDVMLNPDGERRGGALRAYLADALKENKPWDRIFREVMLPDESDPKLKGAAEFLRGRLTDADKLTADVSVAFFGVNVSCAQCHNHPHVEDWTQDHFYGMKAFLARTFDNGGFLGERGYGTVKYKPTKGPERTAKMMFLTGATIEDANAKEPSATEMKSEKELLDKARTAKAPPPAPKFSARAKLVEIALKGENADFFARSLSNRLWHRFLGTGLVSPLDQMHSENSPSHPELLTWLARDTVVNGYDIKRLVRGIVMSRAYSRSSRFEASEAAPPSKMFAVARLKPMTPLQLATSLKIAATDPVTFDKLKPEEFEKRMEQIESSARGLAAQLAQPTDNFQIGVSEALLFSNGDRLMREFLTDAPGTALGRVKQMKEPKEAVEFLVRTAYGRPATEPEATALVAYVEKRKGREPEAYRQVLWALVTAPEFRFSY</sequence>
<proteinExistence type="predicted"/>
<keyword evidence="5" id="KW-1185">Reference proteome</keyword>
<evidence type="ECO:0000313" key="5">
    <source>
        <dbReference type="Proteomes" id="UP000464178"/>
    </source>
</evidence>
<reference evidence="4 5" key="1">
    <citation type="submission" date="2019-05" db="EMBL/GenBank/DDBJ databases">
        <authorList>
            <consortium name="Science for Life Laboratories"/>
        </authorList>
    </citation>
    <scope>NUCLEOTIDE SEQUENCE [LARGE SCALE GENOMIC DNA]</scope>
    <source>
        <strain evidence="4">Soil9</strain>
    </source>
</reference>
<dbReference type="Pfam" id="PF07587">
    <property type="entry name" value="PSD1"/>
    <property type="match status" value="1"/>
</dbReference>
<organism evidence="4 5">
    <name type="scientific">Gemmata massiliana</name>
    <dbReference type="NCBI Taxonomy" id="1210884"/>
    <lineage>
        <taxon>Bacteria</taxon>
        <taxon>Pseudomonadati</taxon>
        <taxon>Planctomycetota</taxon>
        <taxon>Planctomycetia</taxon>
        <taxon>Gemmatales</taxon>
        <taxon>Gemmataceae</taxon>
        <taxon>Gemmata</taxon>
    </lineage>
</organism>
<dbReference type="KEGG" id="gms:SOIL9_57640"/>
<feature type="domain" description="DUF1549" evidence="2">
    <location>
        <begin position="65"/>
        <end position="245"/>
    </location>
</feature>
<dbReference type="PANTHER" id="PTHR35889:SF3">
    <property type="entry name" value="F-BOX DOMAIN-CONTAINING PROTEIN"/>
    <property type="match status" value="1"/>
</dbReference>
<feature type="signal peptide" evidence="1">
    <location>
        <begin position="1"/>
        <end position="21"/>
    </location>
</feature>
<feature type="domain" description="DUF1553" evidence="3">
    <location>
        <begin position="320"/>
        <end position="440"/>
    </location>
</feature>
<accession>A0A6P2CXM9</accession>
<evidence type="ECO:0000256" key="1">
    <source>
        <dbReference type="SAM" id="SignalP"/>
    </source>
</evidence>
<name>A0A6P2CXM9_9BACT</name>
<keyword evidence="1" id="KW-0732">Signal</keyword>